<dbReference type="GO" id="GO:0003677">
    <property type="term" value="F:DNA binding"/>
    <property type="evidence" value="ECO:0007669"/>
    <property type="project" value="UniProtKB-KW"/>
</dbReference>
<evidence type="ECO:0000313" key="16">
    <source>
        <dbReference type="EMBL" id="AHJ62310.1"/>
    </source>
</evidence>
<dbReference type="InterPro" id="IPR001367">
    <property type="entry name" value="Fe_dep_repressor"/>
</dbReference>
<feature type="region of interest" description="Disordered" evidence="14">
    <location>
        <begin position="13"/>
        <end position="32"/>
    </location>
</feature>
<evidence type="ECO:0000256" key="9">
    <source>
        <dbReference type="ARBA" id="ARBA00023159"/>
    </source>
</evidence>
<evidence type="ECO:0000256" key="3">
    <source>
        <dbReference type="ARBA" id="ARBA00011738"/>
    </source>
</evidence>
<evidence type="ECO:0000256" key="8">
    <source>
        <dbReference type="ARBA" id="ARBA00023125"/>
    </source>
</evidence>
<dbReference type="Pfam" id="PF02742">
    <property type="entry name" value="Fe_dep_repr_C"/>
    <property type="match status" value="1"/>
</dbReference>
<feature type="domain" description="HTH dtxR-type" evidence="15">
    <location>
        <begin position="48"/>
        <end position="108"/>
    </location>
</feature>
<dbReference type="InterPro" id="IPR036421">
    <property type="entry name" value="Fe_dep_repressor_sf"/>
</dbReference>
<evidence type="ECO:0000256" key="4">
    <source>
        <dbReference type="ARBA" id="ARBA00022386"/>
    </source>
</evidence>
<dbReference type="Pfam" id="PF01325">
    <property type="entry name" value="Fe_dep_repress"/>
    <property type="match status" value="1"/>
</dbReference>
<dbReference type="SUPFAM" id="SSF46785">
    <property type="entry name" value="Winged helix' DNA-binding domain"/>
    <property type="match status" value="1"/>
</dbReference>
<dbReference type="KEGG" id="gbh:GbCGDNIH2_0535"/>
<evidence type="ECO:0000256" key="1">
    <source>
        <dbReference type="ARBA" id="ARBA00004496"/>
    </source>
</evidence>
<dbReference type="Proteomes" id="UP000019438">
    <property type="component" value="Chromosome"/>
</dbReference>
<dbReference type="GO" id="GO:0046983">
    <property type="term" value="F:protein dimerization activity"/>
    <property type="evidence" value="ECO:0007669"/>
    <property type="project" value="InterPro"/>
</dbReference>
<keyword evidence="10" id="KW-0804">Transcription</keyword>
<evidence type="ECO:0000256" key="2">
    <source>
        <dbReference type="ARBA" id="ARBA00007871"/>
    </source>
</evidence>
<evidence type="ECO:0000256" key="11">
    <source>
        <dbReference type="ARBA" id="ARBA00023211"/>
    </source>
</evidence>
<dbReference type="NCBIfam" id="NF008273">
    <property type="entry name" value="PRK11050.1"/>
    <property type="match status" value="1"/>
</dbReference>
<dbReference type="EMBL" id="CP003181">
    <property type="protein sequence ID" value="AHJ62310.1"/>
    <property type="molecule type" value="Genomic_DNA"/>
</dbReference>
<dbReference type="SMART" id="SM00529">
    <property type="entry name" value="HTH_DTXR"/>
    <property type="match status" value="1"/>
</dbReference>
<keyword evidence="5" id="KW-0963">Cytoplasm</keyword>
<comment type="subcellular location">
    <subcellularLocation>
        <location evidence="1">Cytoplasm</location>
    </subcellularLocation>
</comment>
<dbReference type="PANTHER" id="PTHR33238:SF11">
    <property type="entry name" value="TRANSCRIPTIONAL REGULATOR MNTR"/>
    <property type="match status" value="1"/>
</dbReference>
<evidence type="ECO:0000256" key="7">
    <source>
        <dbReference type="ARBA" id="ARBA00023015"/>
    </source>
</evidence>
<keyword evidence="9" id="KW-0010">Activator</keyword>
<name>A0AAN0VF98_9PROT</name>
<comment type="similarity">
    <text evidence="2">Belongs to the DtxR/MntR family.</text>
</comment>
<dbReference type="PROSITE" id="PS50944">
    <property type="entry name" value="HTH_DTXR"/>
    <property type="match status" value="1"/>
</dbReference>
<dbReference type="SMART" id="SM00419">
    <property type="entry name" value="HTH_CRP"/>
    <property type="match status" value="1"/>
</dbReference>
<keyword evidence="8" id="KW-0238">DNA-binding</keyword>
<dbReference type="GO" id="GO:0046914">
    <property type="term" value="F:transition metal ion binding"/>
    <property type="evidence" value="ECO:0007669"/>
    <property type="project" value="InterPro"/>
</dbReference>
<keyword evidence="7" id="KW-0805">Transcription regulation</keyword>
<reference evidence="17" key="1">
    <citation type="submission" date="2012-06" db="EMBL/GenBank/DDBJ databases">
        <title>Genome analysis of multiple Granulibacter bethesdensis isolates demonstrates substantial genome diversity.</title>
        <authorList>
            <person name="Greenberg D.E."/>
            <person name="Porcella S.F."/>
            <person name="Zarember K."/>
            <person name="Zelazny A.M."/>
            <person name="Bruno D."/>
            <person name="Martens C."/>
            <person name="Barbian K.D."/>
            <person name="Jaske E."/>
            <person name="Holland S.M."/>
        </authorList>
    </citation>
    <scope>NUCLEOTIDE SEQUENCE [LARGE SCALE GENOMIC DNA]</scope>
    <source>
        <strain evidence="17">CGDNIH3</strain>
    </source>
</reference>
<organism evidence="16 17">
    <name type="scientific">Granulibacter bethesdensis</name>
    <dbReference type="NCBI Taxonomy" id="364410"/>
    <lineage>
        <taxon>Bacteria</taxon>
        <taxon>Pseudomonadati</taxon>
        <taxon>Pseudomonadota</taxon>
        <taxon>Alphaproteobacteria</taxon>
        <taxon>Acetobacterales</taxon>
        <taxon>Acetobacteraceae</taxon>
        <taxon>Granulibacter</taxon>
    </lineage>
</organism>
<dbReference type="AlphaFoldDB" id="A0AAN0VF98"/>
<evidence type="ECO:0000256" key="14">
    <source>
        <dbReference type="SAM" id="MobiDB-lite"/>
    </source>
</evidence>
<dbReference type="PANTHER" id="PTHR33238">
    <property type="entry name" value="IRON (METAL) DEPENDENT REPRESSOR, DTXR FAMILY"/>
    <property type="match status" value="1"/>
</dbReference>
<sequence length="170" mass="18936">MLSLTLPLRHKTGSETLRPMSVEPAPPVSADLEAPENRFTRAREARQTEIAEDYVELIADLIAHHGQARAIDIARALGVTHVTVNRTIARLARDGLVNSMPYRSILLTPAGEALAQRARHRHQIVFRFLRILGISPEIALQDAEGMEHHASDETLEAFAAWTRRLEPGQD</sequence>
<dbReference type="InterPro" id="IPR022689">
    <property type="entry name" value="Iron_dep_repressor"/>
</dbReference>
<gene>
    <name evidence="16" type="ORF">GbCGDNIH3_0535</name>
</gene>
<dbReference type="InterPro" id="IPR050536">
    <property type="entry name" value="DtxR_MntR_Metal-Reg"/>
</dbReference>
<dbReference type="InterPro" id="IPR036390">
    <property type="entry name" value="WH_DNA-bd_sf"/>
</dbReference>
<comment type="subunit">
    <text evidence="3">Homodimer.</text>
</comment>
<dbReference type="GO" id="GO:0005737">
    <property type="term" value="C:cytoplasm"/>
    <property type="evidence" value="ECO:0007669"/>
    <property type="project" value="UniProtKB-SubCell"/>
</dbReference>
<evidence type="ECO:0000256" key="10">
    <source>
        <dbReference type="ARBA" id="ARBA00023163"/>
    </source>
</evidence>
<dbReference type="KEGG" id="gbc:GbCGDNIH3_0535"/>
<keyword evidence="6" id="KW-0678">Repressor</keyword>
<evidence type="ECO:0000256" key="6">
    <source>
        <dbReference type="ARBA" id="ARBA00022491"/>
    </source>
</evidence>
<evidence type="ECO:0000256" key="5">
    <source>
        <dbReference type="ARBA" id="ARBA00022490"/>
    </source>
</evidence>
<dbReference type="InterPro" id="IPR022687">
    <property type="entry name" value="HTH_DTXR"/>
</dbReference>
<dbReference type="SUPFAM" id="SSF47979">
    <property type="entry name" value="Iron-dependent repressor protein, dimerization domain"/>
    <property type="match status" value="1"/>
</dbReference>
<dbReference type="InterPro" id="IPR012318">
    <property type="entry name" value="HTH_CRP"/>
</dbReference>
<dbReference type="GO" id="GO:0003700">
    <property type="term" value="F:DNA-binding transcription factor activity"/>
    <property type="evidence" value="ECO:0007669"/>
    <property type="project" value="InterPro"/>
</dbReference>
<dbReference type="Gene3D" id="1.10.60.10">
    <property type="entry name" value="Iron dependent repressor, metal binding and dimerisation domain"/>
    <property type="match status" value="1"/>
</dbReference>
<evidence type="ECO:0000256" key="13">
    <source>
        <dbReference type="ARBA" id="ARBA00032593"/>
    </source>
</evidence>
<proteinExistence type="inferred from homology"/>
<evidence type="ECO:0000259" key="15">
    <source>
        <dbReference type="PROSITE" id="PS50944"/>
    </source>
</evidence>
<protein>
    <recommendedName>
        <fullName evidence="4">Transcriptional regulator MntR</fullName>
    </recommendedName>
    <alternativeName>
        <fullName evidence="13">Manganese transport regulator</fullName>
    </alternativeName>
</protein>
<accession>A0AAN0VF98</accession>
<evidence type="ECO:0000313" key="17">
    <source>
        <dbReference type="Proteomes" id="UP000019438"/>
    </source>
</evidence>
<dbReference type="InterPro" id="IPR036388">
    <property type="entry name" value="WH-like_DNA-bd_sf"/>
</dbReference>
<keyword evidence="11" id="KW-0464">Manganese</keyword>
<dbReference type="Gene3D" id="1.10.10.10">
    <property type="entry name" value="Winged helix-like DNA-binding domain superfamily/Winged helix DNA-binding domain"/>
    <property type="match status" value="1"/>
</dbReference>
<comment type="function">
    <text evidence="12">In the presence of manganese, represses expression of mntH and mntS. Up-regulates expression of mntP.</text>
</comment>
<evidence type="ECO:0000256" key="12">
    <source>
        <dbReference type="ARBA" id="ARBA00025185"/>
    </source>
</evidence>